<dbReference type="Proteomes" id="UP000012081">
    <property type="component" value="Unassembled WGS sequence"/>
</dbReference>
<accession>M8EGS8</accession>
<gene>
    <name evidence="1" type="ORF">I532_03510</name>
</gene>
<evidence type="ECO:0000313" key="2">
    <source>
        <dbReference type="Proteomes" id="UP000012081"/>
    </source>
</evidence>
<dbReference type="PROSITE" id="PS52050">
    <property type="entry name" value="WYL"/>
    <property type="match status" value="1"/>
</dbReference>
<reference evidence="1 2" key="1">
    <citation type="submission" date="2013-03" db="EMBL/GenBank/DDBJ databases">
        <title>Assembly of a new bacterial strain Brevibacillus borstelensis AK1.</title>
        <authorList>
            <person name="Rajan I."/>
            <person name="PoliReddy D."/>
            <person name="Sugumar T."/>
            <person name="Rathinam K."/>
            <person name="Alqarawi S."/>
            <person name="Khalil A.B."/>
            <person name="Sivakumar N."/>
        </authorList>
    </citation>
    <scope>NUCLEOTIDE SEQUENCE [LARGE SCALE GENOMIC DNA]</scope>
    <source>
        <strain evidence="1 2">AK1</strain>
    </source>
</reference>
<dbReference type="OrthoDB" id="2858389at2"/>
<dbReference type="EMBL" id="APBN01000001">
    <property type="protein sequence ID" value="EMT54640.1"/>
    <property type="molecule type" value="Genomic_DNA"/>
</dbReference>
<organism evidence="1 2">
    <name type="scientific">Brevibacillus borstelensis AK1</name>
    <dbReference type="NCBI Taxonomy" id="1300222"/>
    <lineage>
        <taxon>Bacteria</taxon>
        <taxon>Bacillati</taxon>
        <taxon>Bacillota</taxon>
        <taxon>Bacilli</taxon>
        <taxon>Bacillales</taxon>
        <taxon>Paenibacillaceae</taxon>
        <taxon>Brevibacillus</taxon>
    </lineage>
</organism>
<proteinExistence type="predicted"/>
<evidence type="ECO:0000313" key="1">
    <source>
        <dbReference type="EMBL" id="EMT54640.1"/>
    </source>
</evidence>
<dbReference type="STRING" id="1300222.I532_03510"/>
<comment type="caution">
    <text evidence="1">The sequence shown here is derived from an EMBL/GenBank/DDBJ whole genome shotgun (WGS) entry which is preliminary data.</text>
</comment>
<dbReference type="AlphaFoldDB" id="M8EGS8"/>
<keyword evidence="2" id="KW-1185">Reference proteome</keyword>
<protein>
    <submittedName>
        <fullName evidence="1">Uncharacterized protein</fullName>
    </submittedName>
</protein>
<sequence>MNLFEKIFNYQLISRLDEYGTLPITAHERSWLKAMLAHPSAGAAFAPETRTKLQSLLEPVETVAFTESLGEKAKSKERHVYHPLLRLLRRILAKNQGIRMTYRTKNGRVNTGHKGLPYKLEYSMVKKEWYLLWYHFRYQAYMSTRLQSIVSVSEEPVDPGEAAEIRERIEATLEARKETAVIEVVRSYNRELSRILYAFSCFEKEVEYLDQTNTYRIRLTFLADDSEYILSKLRFLGKRVRVMEGERLKQRMYESAVKALSRYGIESVDPLF</sequence>
<dbReference type="PATRIC" id="fig|1300222.3.peg.747"/>
<dbReference type="RefSeq" id="WP_003386436.1">
    <property type="nucleotide sequence ID" value="NZ_APBN01000001.1"/>
</dbReference>
<name>M8EGS8_9BACL</name>